<proteinExistence type="predicted"/>
<feature type="compositionally biased region" description="Polar residues" evidence="1">
    <location>
        <begin position="478"/>
        <end position="495"/>
    </location>
</feature>
<dbReference type="OrthoDB" id="2275032at2759"/>
<protein>
    <submittedName>
        <fullName evidence="2">Uncharacterized protein</fullName>
    </submittedName>
</protein>
<feature type="region of interest" description="Disordered" evidence="1">
    <location>
        <begin position="208"/>
        <end position="323"/>
    </location>
</feature>
<keyword evidence="3" id="KW-1185">Reference proteome</keyword>
<feature type="compositionally biased region" description="Basic and acidic residues" evidence="1">
    <location>
        <begin position="510"/>
        <end position="521"/>
    </location>
</feature>
<feature type="compositionally biased region" description="Low complexity" evidence="1">
    <location>
        <begin position="217"/>
        <end position="254"/>
    </location>
</feature>
<gene>
    <name evidence="2" type="ORF">INT45_000350</name>
</gene>
<feature type="compositionally biased region" description="Low complexity" evidence="1">
    <location>
        <begin position="263"/>
        <end position="289"/>
    </location>
</feature>
<evidence type="ECO:0000256" key="1">
    <source>
        <dbReference type="SAM" id="MobiDB-lite"/>
    </source>
</evidence>
<comment type="caution">
    <text evidence="2">The sequence shown here is derived from an EMBL/GenBank/DDBJ whole genome shotgun (WGS) entry which is preliminary data.</text>
</comment>
<name>A0A8H7VHH3_9FUNG</name>
<accession>A0A8H7VHH3</accession>
<sequence>PSPESDLGSHPPVLAHGTDSFNYKPKLIDLCGYEGEDFRHFKDTLESYFAITDIKNTARQASIFNAQVKKYAPHPIGTKYDELIKLLEKEYVTEDVIEYYKDAFDQLTQGEDEPPRMYLGRIKQAADLAELTGNEGEALIEAKFKSGLLPRIKKHCHMMGATSFADYKQFAYGYWRGQHEMTHQEKLLRRKSTQYSLERMLRRLIQEETKKLSQPTNSYNDRNNNRNQYCYNNNYRNNQYRNNSYHQYNNNRGNFDQYNKGTENQYNRNENQYNRNDNQYNRNDNQYIRRNGENRPGPNKYQNNNNNESHYKQDPPPRPNSPSATLAVVLEEENSGFIESLSSGDINNFYNQENEYFSDNDDYFDDDLQVHEDDFDELYAAQQRIPKPSTRQLRPRNETGKVNKVNSQKKVDFVDPPVRRKSRKEKQATQQPDNHMGSPSHVEQNFKLPAFQSSVSNPENLPVPLPPMPTTGLASIFGDSSLNKTQKPVGSQWTDIRNKNNNEMDIDSPPVEKETEKETEKLPPQNYSEAPLKYPNSK</sequence>
<dbReference type="EMBL" id="JAEPRB010000196">
    <property type="protein sequence ID" value="KAG2219067.1"/>
    <property type="molecule type" value="Genomic_DNA"/>
</dbReference>
<reference evidence="2 3" key="1">
    <citation type="submission" date="2020-12" db="EMBL/GenBank/DDBJ databases">
        <title>Metabolic potential, ecology and presence of endohyphal bacteria is reflected in genomic diversity of Mucoromycotina.</title>
        <authorList>
            <person name="Muszewska A."/>
            <person name="Okrasinska A."/>
            <person name="Steczkiewicz K."/>
            <person name="Drgas O."/>
            <person name="Orlowska M."/>
            <person name="Perlinska-Lenart U."/>
            <person name="Aleksandrzak-Piekarczyk T."/>
            <person name="Szatraj K."/>
            <person name="Zielenkiewicz U."/>
            <person name="Pilsyk S."/>
            <person name="Malc E."/>
            <person name="Mieczkowski P."/>
            <person name="Kruszewska J.S."/>
            <person name="Biernat P."/>
            <person name="Pawlowska J."/>
        </authorList>
    </citation>
    <scope>NUCLEOTIDE SEQUENCE [LARGE SCALE GENOMIC DNA]</scope>
    <source>
        <strain evidence="2 3">CBS 142.35</strain>
    </source>
</reference>
<evidence type="ECO:0000313" key="3">
    <source>
        <dbReference type="Proteomes" id="UP000646827"/>
    </source>
</evidence>
<feature type="region of interest" description="Disordered" evidence="1">
    <location>
        <begin position="384"/>
        <end position="538"/>
    </location>
</feature>
<dbReference type="Proteomes" id="UP000646827">
    <property type="component" value="Unassembled WGS sequence"/>
</dbReference>
<organism evidence="2 3">
    <name type="scientific">Circinella minor</name>
    <dbReference type="NCBI Taxonomy" id="1195481"/>
    <lineage>
        <taxon>Eukaryota</taxon>
        <taxon>Fungi</taxon>
        <taxon>Fungi incertae sedis</taxon>
        <taxon>Mucoromycota</taxon>
        <taxon>Mucoromycotina</taxon>
        <taxon>Mucoromycetes</taxon>
        <taxon>Mucorales</taxon>
        <taxon>Lichtheimiaceae</taxon>
        <taxon>Circinella</taxon>
    </lineage>
</organism>
<evidence type="ECO:0000313" key="2">
    <source>
        <dbReference type="EMBL" id="KAG2219067.1"/>
    </source>
</evidence>
<dbReference type="AlphaFoldDB" id="A0A8H7VHH3"/>
<feature type="non-terminal residue" evidence="2">
    <location>
        <position position="1"/>
    </location>
</feature>